<evidence type="ECO:0000313" key="2">
    <source>
        <dbReference type="Proteomes" id="UP000004508"/>
    </source>
</evidence>
<comment type="caution">
    <text evidence="1">The sequence shown here is derived from an EMBL/GenBank/DDBJ whole genome shotgun (WGS) entry which is preliminary data.</text>
</comment>
<gene>
    <name evidence="1" type="ORF">Krac_0650</name>
</gene>
<protein>
    <submittedName>
        <fullName evidence="1">Uncharacterized protein</fullName>
    </submittedName>
</protein>
<reference evidence="1 2" key="1">
    <citation type="journal article" date="2011" name="Stand. Genomic Sci.">
        <title>Non-contiguous finished genome sequence and contextual data of the filamentous soil bacterium Ktedonobacter racemifer type strain (SOSP1-21).</title>
        <authorList>
            <person name="Chang Y.J."/>
            <person name="Land M."/>
            <person name="Hauser L."/>
            <person name="Chertkov O."/>
            <person name="Del Rio T.G."/>
            <person name="Nolan M."/>
            <person name="Copeland A."/>
            <person name="Tice H."/>
            <person name="Cheng J.F."/>
            <person name="Lucas S."/>
            <person name="Han C."/>
            <person name="Goodwin L."/>
            <person name="Pitluck S."/>
            <person name="Ivanova N."/>
            <person name="Ovchinikova G."/>
            <person name="Pati A."/>
            <person name="Chen A."/>
            <person name="Palaniappan K."/>
            <person name="Mavromatis K."/>
            <person name="Liolios K."/>
            <person name="Brettin T."/>
            <person name="Fiebig A."/>
            <person name="Rohde M."/>
            <person name="Abt B."/>
            <person name="Goker M."/>
            <person name="Detter J.C."/>
            <person name="Woyke T."/>
            <person name="Bristow J."/>
            <person name="Eisen J.A."/>
            <person name="Markowitz V."/>
            <person name="Hugenholtz P."/>
            <person name="Kyrpides N.C."/>
            <person name="Klenk H.P."/>
            <person name="Lapidus A."/>
        </authorList>
    </citation>
    <scope>NUCLEOTIDE SEQUENCE [LARGE SCALE GENOMIC DNA]</scope>
    <source>
        <strain evidence="2">DSM 44963</strain>
    </source>
</reference>
<keyword evidence="2" id="KW-1185">Reference proteome</keyword>
<proteinExistence type="predicted"/>
<sequence length="73" mass="7879">MASGKFIIAAGGAFGCNERDKSYQQELTATIGYATIIKKTQTTVKYLQPSPLITNSCQNGTVFLTLAMRISTD</sequence>
<name>D6U888_KTERA</name>
<organism evidence="1 2">
    <name type="scientific">Ktedonobacter racemifer DSM 44963</name>
    <dbReference type="NCBI Taxonomy" id="485913"/>
    <lineage>
        <taxon>Bacteria</taxon>
        <taxon>Bacillati</taxon>
        <taxon>Chloroflexota</taxon>
        <taxon>Ktedonobacteria</taxon>
        <taxon>Ktedonobacterales</taxon>
        <taxon>Ktedonobacteraceae</taxon>
        <taxon>Ktedonobacter</taxon>
    </lineage>
</organism>
<dbReference type="InParanoid" id="D6U888"/>
<dbReference type="STRING" id="485913.Krac_0650"/>
<accession>D6U888</accession>
<evidence type="ECO:0000313" key="1">
    <source>
        <dbReference type="EMBL" id="EFH80099.1"/>
    </source>
</evidence>
<dbReference type="AlphaFoldDB" id="D6U888"/>
<dbReference type="EMBL" id="ADVG01000005">
    <property type="protein sequence ID" value="EFH80099.1"/>
    <property type="molecule type" value="Genomic_DNA"/>
</dbReference>
<dbReference type="PROSITE" id="PS51257">
    <property type="entry name" value="PROKAR_LIPOPROTEIN"/>
    <property type="match status" value="1"/>
</dbReference>
<dbReference type="Proteomes" id="UP000004508">
    <property type="component" value="Unassembled WGS sequence"/>
</dbReference>
<dbReference type="RefSeq" id="WP_007922444.1">
    <property type="nucleotide sequence ID" value="NZ_ADVG01000005.1"/>
</dbReference>